<keyword evidence="10 16" id="KW-1133">Transmembrane helix</keyword>
<dbReference type="GO" id="GO:0008137">
    <property type="term" value="F:NADH dehydrogenase (ubiquinone) activity"/>
    <property type="evidence" value="ECO:0007669"/>
    <property type="project" value="UniProtKB-UniRule"/>
</dbReference>
<dbReference type="InterPro" id="IPR000260">
    <property type="entry name" value="NADH4_N"/>
</dbReference>
<comment type="catalytic activity">
    <reaction evidence="15 16">
        <text>a ubiquinone + NADH + 5 H(+)(in) = a ubiquinol + NAD(+) + 4 H(+)(out)</text>
        <dbReference type="Rhea" id="RHEA:29091"/>
        <dbReference type="Rhea" id="RHEA-COMP:9565"/>
        <dbReference type="Rhea" id="RHEA-COMP:9566"/>
        <dbReference type="ChEBI" id="CHEBI:15378"/>
        <dbReference type="ChEBI" id="CHEBI:16389"/>
        <dbReference type="ChEBI" id="CHEBI:17976"/>
        <dbReference type="ChEBI" id="CHEBI:57540"/>
        <dbReference type="ChEBI" id="CHEBI:57945"/>
        <dbReference type="EC" id="7.1.1.2"/>
    </reaction>
</comment>
<dbReference type="PRINTS" id="PR01437">
    <property type="entry name" value="NUOXDRDTASE4"/>
</dbReference>
<evidence type="ECO:0000256" key="14">
    <source>
        <dbReference type="ARBA" id="ARBA00023136"/>
    </source>
</evidence>
<evidence type="ECO:0000256" key="4">
    <source>
        <dbReference type="ARBA" id="ARBA00021006"/>
    </source>
</evidence>
<dbReference type="GO" id="GO:0031966">
    <property type="term" value="C:mitochondrial membrane"/>
    <property type="evidence" value="ECO:0007669"/>
    <property type="project" value="UniProtKB-SubCell"/>
</dbReference>
<dbReference type="InterPro" id="IPR010227">
    <property type="entry name" value="NADH_Q_OxRdtase_chainM/4"/>
</dbReference>
<dbReference type="PANTHER" id="PTHR43507">
    <property type="entry name" value="NADH-UBIQUINONE OXIDOREDUCTASE CHAIN 4"/>
    <property type="match status" value="1"/>
</dbReference>
<feature type="transmembrane region" description="Helical" evidence="16">
    <location>
        <begin position="21"/>
        <end position="43"/>
    </location>
</feature>
<feature type="transmembrane region" description="Helical" evidence="16">
    <location>
        <begin position="260"/>
        <end position="278"/>
    </location>
</feature>
<sequence>MLKILVPMIMMIPTTLFVPSASIWSTAGCQSLMIAMASLTWLIKLSETGWTHVNTYLAIDPLSAPLMVLSCWLLPLMILACQKTTMKEPVNRQRMHVIILTSLSIFLVLAFSSTEIVMFFIMFEATLMPTLVIITRWGAQQERLIAGIYFIFYTLAGSIPLLVSILMLENTTGTLSLLTILYCSPTELDLQTDKLWWVGCLMAFMTKIPLYGVHLWLPKAHVEAPIAGSMILAAVLLKLGGYGMIRLMGILEPVTHELCYPFMVFTLWGVIMTGTICLRQSDLKAMIAYSSVSHMGLVTGALLTQSVWGLAGALVLMIAHGLTSSVLFYIAATHYDRTHTRSIILMRGLQKFLPLIGMWWFFAILANMAMPPLPNFTGEIMIISSLFKWSNWTIILTGTATMITAGYSLFNYLKTQRGELPSHIKTLAPSDTREHILIVLHLAPLALIMLKPEVVWGWPYS</sequence>
<dbReference type="GO" id="GO:0015990">
    <property type="term" value="P:electron transport coupled proton transport"/>
    <property type="evidence" value="ECO:0007669"/>
    <property type="project" value="TreeGrafter"/>
</dbReference>
<evidence type="ECO:0000256" key="1">
    <source>
        <dbReference type="ARBA" id="ARBA00004225"/>
    </source>
</evidence>
<feature type="domain" description="NADH:quinone oxidoreductase/Mrp antiporter transmembrane" evidence="17">
    <location>
        <begin position="113"/>
        <end position="404"/>
    </location>
</feature>
<evidence type="ECO:0000259" key="18">
    <source>
        <dbReference type="Pfam" id="PF01059"/>
    </source>
</evidence>
<evidence type="ECO:0000256" key="15">
    <source>
        <dbReference type="ARBA" id="ARBA00049551"/>
    </source>
</evidence>
<dbReference type="InterPro" id="IPR001750">
    <property type="entry name" value="ND/Mrp_TM"/>
</dbReference>
<keyword evidence="12 16" id="KW-0830">Ubiquinone</keyword>
<evidence type="ECO:0000256" key="10">
    <source>
        <dbReference type="ARBA" id="ARBA00022989"/>
    </source>
</evidence>
<feature type="transmembrane region" description="Helical" evidence="16">
    <location>
        <begin position="352"/>
        <end position="369"/>
    </location>
</feature>
<feature type="transmembrane region" description="Helical" evidence="16">
    <location>
        <begin position="63"/>
        <end position="81"/>
    </location>
</feature>
<organism evidence="19">
    <name type="scientific">Psenopsis anomala</name>
    <name type="common">Pacific rudderfish</name>
    <name type="synonym">Trachinotus anomalus</name>
    <dbReference type="NCBI Taxonomy" id="163124"/>
    <lineage>
        <taxon>Eukaryota</taxon>
        <taxon>Metazoa</taxon>
        <taxon>Chordata</taxon>
        <taxon>Craniata</taxon>
        <taxon>Vertebrata</taxon>
        <taxon>Euteleostomi</taxon>
        <taxon>Actinopterygii</taxon>
        <taxon>Neopterygii</taxon>
        <taxon>Teleostei</taxon>
        <taxon>Neoteleostei</taxon>
        <taxon>Acanthomorphata</taxon>
        <taxon>Pelagiaria</taxon>
        <taxon>Scombriformes</taxon>
        <taxon>Centrolophidae</taxon>
        <taxon>Psenopsis</taxon>
    </lineage>
</organism>
<evidence type="ECO:0000259" key="17">
    <source>
        <dbReference type="Pfam" id="PF00361"/>
    </source>
</evidence>
<dbReference type="EMBL" id="AP017450">
    <property type="protein sequence ID" value="BAX03873.1"/>
    <property type="molecule type" value="Genomic_DNA"/>
</dbReference>
<evidence type="ECO:0000256" key="3">
    <source>
        <dbReference type="ARBA" id="ARBA00012944"/>
    </source>
</evidence>
<dbReference type="EMBL" id="AP006830">
    <property type="protein sequence ID" value="BBU26198.1"/>
    <property type="molecule type" value="Genomic_DNA"/>
</dbReference>
<feature type="transmembrane region" description="Helical" evidence="16">
    <location>
        <begin position="229"/>
        <end position="248"/>
    </location>
</feature>
<comment type="function">
    <text evidence="16">Core subunit of the mitochondrial membrane respiratory chain NADH dehydrogenase (Complex I) which catalyzes electron transfer from NADH through the respiratory chain, using ubiquinone as an electron acceptor. Essential for the catalytic activity and assembly of complex I.</text>
</comment>
<feature type="domain" description="NADH:ubiquinone oxidoreductase chain 4 N-terminal" evidence="18">
    <location>
        <begin position="1"/>
        <end position="110"/>
    </location>
</feature>
<dbReference type="EC" id="7.1.1.2" evidence="3 16"/>
<evidence type="ECO:0000256" key="6">
    <source>
        <dbReference type="ARBA" id="ARBA00022660"/>
    </source>
</evidence>
<evidence type="ECO:0000256" key="13">
    <source>
        <dbReference type="ARBA" id="ARBA00023128"/>
    </source>
</evidence>
<keyword evidence="7 16" id="KW-0812">Transmembrane</keyword>
<evidence type="ECO:0000313" key="20">
    <source>
        <dbReference type="EMBL" id="BBU26198.1"/>
    </source>
</evidence>
<feature type="transmembrane region" description="Helical" evidence="16">
    <location>
        <begin position="146"/>
        <end position="168"/>
    </location>
</feature>
<evidence type="ECO:0000256" key="11">
    <source>
        <dbReference type="ARBA" id="ARBA00023027"/>
    </source>
</evidence>
<keyword evidence="8" id="KW-1278">Translocase</keyword>
<name>A0A1V1FZ83_PSEAK</name>
<dbReference type="Pfam" id="PF01059">
    <property type="entry name" value="Oxidored_q5_N"/>
    <property type="match status" value="1"/>
</dbReference>
<dbReference type="GO" id="GO:0048039">
    <property type="term" value="F:ubiquinone binding"/>
    <property type="evidence" value="ECO:0007669"/>
    <property type="project" value="TreeGrafter"/>
</dbReference>
<evidence type="ECO:0000256" key="2">
    <source>
        <dbReference type="ARBA" id="ARBA00009025"/>
    </source>
</evidence>
<dbReference type="PROSITE" id="PS51257">
    <property type="entry name" value="PROKAR_LIPOPROTEIN"/>
    <property type="match status" value="1"/>
</dbReference>
<keyword evidence="6 16" id="KW-0679">Respiratory chain</keyword>
<keyword evidence="9 16" id="KW-0249">Electron transport</keyword>
<evidence type="ECO:0000256" key="7">
    <source>
        <dbReference type="ARBA" id="ARBA00022692"/>
    </source>
</evidence>
<gene>
    <name evidence="19" type="primary">ND4</name>
</gene>
<dbReference type="PANTHER" id="PTHR43507:SF20">
    <property type="entry name" value="NADH-UBIQUINONE OXIDOREDUCTASE CHAIN 4"/>
    <property type="match status" value="1"/>
</dbReference>
<comment type="subcellular location">
    <subcellularLocation>
        <location evidence="1 16">Mitochondrion membrane</location>
        <topology evidence="1 16">Multi-pass membrane protein</topology>
    </subcellularLocation>
</comment>
<comment type="similarity">
    <text evidence="2 16">Belongs to the complex I subunit 4 family.</text>
</comment>
<feature type="transmembrane region" description="Helical" evidence="16">
    <location>
        <begin position="116"/>
        <end position="134"/>
    </location>
</feature>
<keyword evidence="5 16" id="KW-0813">Transport</keyword>
<reference evidence="20" key="1">
    <citation type="submission" date="2004-04" db="EMBL/GenBank/DDBJ databases">
        <title>The ray-finned fish phylogeny.</title>
        <authorList>
            <person name="Miya M."/>
        </authorList>
    </citation>
    <scope>NUCLEOTIDE SEQUENCE</scope>
</reference>
<keyword evidence="14 16" id="KW-0472">Membrane</keyword>
<feature type="transmembrane region" description="Helical" evidence="16">
    <location>
        <begin position="310"/>
        <end position="331"/>
    </location>
</feature>
<geneLocation type="mitochondrion" evidence="19"/>
<proteinExistence type="inferred from homology"/>
<evidence type="ECO:0000256" key="9">
    <source>
        <dbReference type="ARBA" id="ARBA00022982"/>
    </source>
</evidence>
<accession>A0A1V1FZ83</accession>
<keyword evidence="13 16" id="KW-0496">Mitochondrion</keyword>
<keyword evidence="11 16" id="KW-0520">NAD</keyword>
<protein>
    <recommendedName>
        <fullName evidence="4 16">NADH-ubiquinone oxidoreductase chain 4</fullName>
        <ecNumber evidence="3 16">7.1.1.2</ecNumber>
    </recommendedName>
</protein>
<feature type="transmembrane region" description="Helical" evidence="16">
    <location>
        <begin position="93"/>
        <end position="110"/>
    </location>
</feature>
<evidence type="ECO:0000256" key="5">
    <source>
        <dbReference type="ARBA" id="ARBA00022448"/>
    </source>
</evidence>
<feature type="transmembrane region" description="Helical" evidence="16">
    <location>
        <begin position="389"/>
        <end position="413"/>
    </location>
</feature>
<dbReference type="AlphaFoldDB" id="A0A1V1FZ83"/>
<dbReference type="NCBIfam" id="TIGR01972">
    <property type="entry name" value="NDH_I_M"/>
    <property type="match status" value="1"/>
</dbReference>
<dbReference type="GO" id="GO:0042773">
    <property type="term" value="P:ATP synthesis coupled electron transport"/>
    <property type="evidence" value="ECO:0007669"/>
    <property type="project" value="InterPro"/>
</dbReference>
<dbReference type="Pfam" id="PF00361">
    <property type="entry name" value="Proton_antipo_M"/>
    <property type="match status" value="1"/>
</dbReference>
<feature type="transmembrane region" description="Helical" evidence="16">
    <location>
        <begin position="285"/>
        <end position="304"/>
    </location>
</feature>
<dbReference type="InterPro" id="IPR003918">
    <property type="entry name" value="NADH_UbQ_OxRdtase"/>
</dbReference>
<reference evidence="19" key="2">
    <citation type="journal article" date="2016" name="BMC Genomics">
        <title>Structure and variation of the mitochondrial genome of fishes.</title>
        <authorList>
            <person name="Satoh T.P."/>
            <person name="Miya M."/>
            <person name="Mabuchi K."/>
            <person name="Nishida M."/>
        </authorList>
    </citation>
    <scope>NUCLEOTIDE SEQUENCE</scope>
</reference>
<evidence type="ECO:0000256" key="16">
    <source>
        <dbReference type="RuleBase" id="RU003297"/>
    </source>
</evidence>
<feature type="transmembrane region" description="Helical" evidence="16">
    <location>
        <begin position="195"/>
        <end position="217"/>
    </location>
</feature>
<evidence type="ECO:0000313" key="19">
    <source>
        <dbReference type="EMBL" id="BAX03873.1"/>
    </source>
</evidence>
<evidence type="ECO:0000256" key="12">
    <source>
        <dbReference type="ARBA" id="ARBA00023075"/>
    </source>
</evidence>
<evidence type="ECO:0000256" key="8">
    <source>
        <dbReference type="ARBA" id="ARBA00022967"/>
    </source>
</evidence>
<dbReference type="GO" id="GO:0003954">
    <property type="term" value="F:NADH dehydrogenase activity"/>
    <property type="evidence" value="ECO:0007669"/>
    <property type="project" value="TreeGrafter"/>
</dbReference>